<gene>
    <name evidence="2" type="ORF">OLEA9_A097363</name>
</gene>
<evidence type="ECO:0000313" key="2">
    <source>
        <dbReference type="EMBL" id="CAA2985551.1"/>
    </source>
</evidence>
<keyword evidence="3" id="KW-1185">Reference proteome</keyword>
<evidence type="ECO:0000313" key="3">
    <source>
        <dbReference type="Proteomes" id="UP000594638"/>
    </source>
</evidence>
<name>A0A8S0S3C5_OLEEU</name>
<organism evidence="2 3">
    <name type="scientific">Olea europaea subsp. europaea</name>
    <dbReference type="NCBI Taxonomy" id="158383"/>
    <lineage>
        <taxon>Eukaryota</taxon>
        <taxon>Viridiplantae</taxon>
        <taxon>Streptophyta</taxon>
        <taxon>Embryophyta</taxon>
        <taxon>Tracheophyta</taxon>
        <taxon>Spermatophyta</taxon>
        <taxon>Magnoliopsida</taxon>
        <taxon>eudicotyledons</taxon>
        <taxon>Gunneridae</taxon>
        <taxon>Pentapetalae</taxon>
        <taxon>asterids</taxon>
        <taxon>lamiids</taxon>
        <taxon>Lamiales</taxon>
        <taxon>Oleaceae</taxon>
        <taxon>Oleeae</taxon>
        <taxon>Olea</taxon>
    </lineage>
</organism>
<protein>
    <submittedName>
        <fullName evidence="2">Uncharacterized protein</fullName>
    </submittedName>
</protein>
<dbReference type="EMBL" id="CACTIH010003813">
    <property type="protein sequence ID" value="CAA2985551.1"/>
    <property type="molecule type" value="Genomic_DNA"/>
</dbReference>
<dbReference type="Proteomes" id="UP000594638">
    <property type="component" value="Unassembled WGS sequence"/>
</dbReference>
<accession>A0A8S0S3C5</accession>
<dbReference type="PANTHER" id="PTHR35123:SF2">
    <property type="entry name" value="UBIQUITIN CARBOXYL-TERMINAL HYDROLASE-LIKE PROTEIN"/>
    <property type="match status" value="1"/>
</dbReference>
<dbReference type="OrthoDB" id="693585at2759"/>
<feature type="region of interest" description="Disordered" evidence="1">
    <location>
        <begin position="85"/>
        <end position="104"/>
    </location>
</feature>
<reference evidence="2 3" key="1">
    <citation type="submission" date="2019-12" db="EMBL/GenBank/DDBJ databases">
        <authorList>
            <person name="Alioto T."/>
            <person name="Alioto T."/>
            <person name="Gomez Garrido J."/>
        </authorList>
    </citation>
    <scope>NUCLEOTIDE SEQUENCE [LARGE SCALE GENOMIC DNA]</scope>
</reference>
<comment type="caution">
    <text evidence="2">The sequence shown here is derived from an EMBL/GenBank/DDBJ whole genome shotgun (WGS) entry which is preliminary data.</text>
</comment>
<dbReference type="Gramene" id="OE9A097363T1">
    <property type="protein sequence ID" value="OE9A097363C1"/>
    <property type="gene ID" value="OE9A097363"/>
</dbReference>
<feature type="region of interest" description="Disordered" evidence="1">
    <location>
        <begin position="1"/>
        <end position="38"/>
    </location>
</feature>
<dbReference type="AlphaFoldDB" id="A0A8S0S3C5"/>
<evidence type="ECO:0000256" key="1">
    <source>
        <dbReference type="SAM" id="MobiDB-lite"/>
    </source>
</evidence>
<dbReference type="PANTHER" id="PTHR35123">
    <property type="entry name" value="OS07G0633900 PROTEIN-RELATED"/>
    <property type="match status" value="1"/>
</dbReference>
<proteinExistence type="predicted"/>
<sequence length="133" mass="14891">MADKERPSGVGGASGGDEKEDGGVGSTEIGDPKEENCRKAKKKAFFRFKKGKKKLHQKRKQRINSGCWAKRVFEGGDRCFSCLKKQDTDDSSSKSPTSDPNSEEFTVDMLRALIEKNDFYSKECNPHFDTDTD</sequence>